<dbReference type="EMBL" id="BAABDI010000001">
    <property type="protein sequence ID" value="GAA3958855.1"/>
    <property type="molecule type" value="Genomic_DNA"/>
</dbReference>
<evidence type="ECO:0000313" key="6">
    <source>
        <dbReference type="Proteomes" id="UP001501556"/>
    </source>
</evidence>
<dbReference type="InterPro" id="IPR016032">
    <property type="entry name" value="Sig_transdc_resp-reg_C-effctor"/>
</dbReference>
<dbReference type="SMART" id="SM00421">
    <property type="entry name" value="HTH_LUXR"/>
    <property type="match status" value="1"/>
</dbReference>
<sequence length="204" mass="22239">MIPSTPTALIAAAPTLLRQGLVAILREQWPQLQLILTADATQVAELVQHSAFGLLLLEEDLVGRGLSALLAQLHRARPAQRLAVLTNQPPPAPPLAWPGTPLQLSRHVLPHALVAALAHWLDAPDVAPLPARPREAYAVPDPFSPRELEVLRLVVADHCNEEIADRLFLSVRTVESHRRNLIQKAGTRTLVGLAVRAVREGWVA</sequence>
<proteinExistence type="predicted"/>
<reference evidence="6" key="1">
    <citation type="journal article" date="2019" name="Int. J. Syst. Evol. Microbiol.">
        <title>The Global Catalogue of Microorganisms (GCM) 10K type strain sequencing project: providing services to taxonomists for standard genome sequencing and annotation.</title>
        <authorList>
            <consortium name="The Broad Institute Genomics Platform"/>
            <consortium name="The Broad Institute Genome Sequencing Center for Infectious Disease"/>
            <person name="Wu L."/>
            <person name="Ma J."/>
        </authorList>
    </citation>
    <scope>NUCLEOTIDE SEQUENCE [LARGE SCALE GENOMIC DNA]</scope>
    <source>
        <strain evidence="6">JCM 17217</strain>
    </source>
</reference>
<dbReference type="Gene3D" id="1.10.10.10">
    <property type="entry name" value="Winged helix-like DNA-binding domain superfamily/Winged helix DNA-binding domain"/>
    <property type="match status" value="1"/>
</dbReference>
<gene>
    <name evidence="5" type="ORF">GCM10022407_02580</name>
</gene>
<keyword evidence="3" id="KW-0804">Transcription</keyword>
<keyword evidence="1" id="KW-0805">Transcription regulation</keyword>
<evidence type="ECO:0000313" key="5">
    <source>
        <dbReference type="EMBL" id="GAA3958855.1"/>
    </source>
</evidence>
<dbReference type="InterPro" id="IPR036388">
    <property type="entry name" value="WH-like_DNA-bd_sf"/>
</dbReference>
<dbReference type="RefSeq" id="WP_345120122.1">
    <property type="nucleotide sequence ID" value="NZ_BAABDI010000001.1"/>
</dbReference>
<dbReference type="Pfam" id="PF00196">
    <property type="entry name" value="GerE"/>
    <property type="match status" value="1"/>
</dbReference>
<evidence type="ECO:0000256" key="1">
    <source>
        <dbReference type="ARBA" id="ARBA00023015"/>
    </source>
</evidence>
<dbReference type="InterPro" id="IPR000792">
    <property type="entry name" value="Tscrpt_reg_LuxR_C"/>
</dbReference>
<dbReference type="PANTHER" id="PTHR44688">
    <property type="entry name" value="DNA-BINDING TRANSCRIPTIONAL ACTIVATOR DEVR_DOSR"/>
    <property type="match status" value="1"/>
</dbReference>
<dbReference type="CDD" id="cd06170">
    <property type="entry name" value="LuxR_C_like"/>
    <property type="match status" value="1"/>
</dbReference>
<dbReference type="PROSITE" id="PS00622">
    <property type="entry name" value="HTH_LUXR_1"/>
    <property type="match status" value="1"/>
</dbReference>
<keyword evidence="6" id="KW-1185">Reference proteome</keyword>
<dbReference type="PROSITE" id="PS50043">
    <property type="entry name" value="HTH_LUXR_2"/>
    <property type="match status" value="1"/>
</dbReference>
<evidence type="ECO:0000259" key="4">
    <source>
        <dbReference type="PROSITE" id="PS50043"/>
    </source>
</evidence>
<dbReference type="Proteomes" id="UP001501556">
    <property type="component" value="Unassembled WGS sequence"/>
</dbReference>
<dbReference type="PANTHER" id="PTHR44688:SF16">
    <property type="entry name" value="DNA-BINDING TRANSCRIPTIONAL ACTIVATOR DEVR_DOSR"/>
    <property type="match status" value="1"/>
</dbReference>
<evidence type="ECO:0000256" key="3">
    <source>
        <dbReference type="ARBA" id="ARBA00023163"/>
    </source>
</evidence>
<accession>A0ABP7P396</accession>
<dbReference type="SUPFAM" id="SSF46894">
    <property type="entry name" value="C-terminal effector domain of the bipartite response regulators"/>
    <property type="match status" value="1"/>
</dbReference>
<keyword evidence="2" id="KW-0238">DNA-binding</keyword>
<name>A0ABP7P396_9BACT</name>
<feature type="domain" description="HTH luxR-type" evidence="4">
    <location>
        <begin position="136"/>
        <end position="201"/>
    </location>
</feature>
<organism evidence="5 6">
    <name type="scientific">Hymenobacter antarcticus</name>
    <dbReference type="NCBI Taxonomy" id="486270"/>
    <lineage>
        <taxon>Bacteria</taxon>
        <taxon>Pseudomonadati</taxon>
        <taxon>Bacteroidota</taxon>
        <taxon>Cytophagia</taxon>
        <taxon>Cytophagales</taxon>
        <taxon>Hymenobacteraceae</taxon>
        <taxon>Hymenobacter</taxon>
    </lineage>
</organism>
<protein>
    <submittedName>
        <fullName evidence="5">Response regulator transcription factor</fullName>
    </submittedName>
</protein>
<comment type="caution">
    <text evidence="5">The sequence shown here is derived from an EMBL/GenBank/DDBJ whole genome shotgun (WGS) entry which is preliminary data.</text>
</comment>
<dbReference type="PRINTS" id="PR00038">
    <property type="entry name" value="HTHLUXR"/>
</dbReference>
<evidence type="ECO:0000256" key="2">
    <source>
        <dbReference type="ARBA" id="ARBA00023125"/>
    </source>
</evidence>